<gene>
    <name evidence="2" type="primary">yqkF_2</name>
    <name evidence="2" type="ORF">J2TS6_23540</name>
</gene>
<evidence type="ECO:0000313" key="3">
    <source>
        <dbReference type="Proteomes" id="UP000679779"/>
    </source>
</evidence>
<dbReference type="InterPro" id="IPR053135">
    <property type="entry name" value="AKR2_Oxidoreductase"/>
</dbReference>
<dbReference type="Proteomes" id="UP000679779">
    <property type="component" value="Unassembled WGS sequence"/>
</dbReference>
<dbReference type="InterPro" id="IPR020471">
    <property type="entry name" value="AKR"/>
</dbReference>
<accession>A0A920CAS1</accession>
<dbReference type="Gene3D" id="3.20.20.100">
    <property type="entry name" value="NADP-dependent oxidoreductase domain"/>
    <property type="match status" value="1"/>
</dbReference>
<dbReference type="PANTHER" id="PTHR43312">
    <property type="entry name" value="D-THREO-ALDOSE 1-DEHYDROGENASE"/>
    <property type="match status" value="1"/>
</dbReference>
<sequence>MEKRIFGKTGMEVSILGFGGSEIGSGTDVAKAGKLLNEALDAGLNVIDTAECYGDSEELIGQTLSHRRDDFYLFTKCGHAAGFEDEDWNPSMLEKSIDRSLQRLKTDYVDVIYLHSCSEKILRQGVVIEVLQKAKEQGKTRFIGYSGDRTDALYAVQTGLFDSLMISLNIADQEAIDLVLPEAVERQMGIVAKRPVANVAWTYETLPEKAYPYVYWQRLKELGYDFLSDHRRTIATTLRFALTVPGVATAVVGTQKPGRWEENAELLRTSTLSEQEYGNIRARWKQVAGEDWVGKT</sequence>
<dbReference type="PANTHER" id="PTHR43312:SF1">
    <property type="entry name" value="NADP-DEPENDENT OXIDOREDUCTASE DOMAIN-CONTAINING PROTEIN"/>
    <property type="match status" value="1"/>
</dbReference>
<comment type="caution">
    <text evidence="2">The sequence shown here is derived from an EMBL/GenBank/DDBJ whole genome shotgun (WGS) entry which is preliminary data.</text>
</comment>
<protein>
    <submittedName>
        <fullName evidence="2">Oxidoreductase YqkF</fullName>
    </submittedName>
</protein>
<dbReference type="CDD" id="cd19095">
    <property type="entry name" value="AKR_PA4992-like"/>
    <property type="match status" value="1"/>
</dbReference>
<reference evidence="2" key="1">
    <citation type="submission" date="2021-03" db="EMBL/GenBank/DDBJ databases">
        <title>Antimicrobial resistance genes in bacteria isolated from Japanese honey, and their potential for conferring macrolide and lincosamide resistance in the American foulbrood pathogen Paenibacillus larvae.</title>
        <authorList>
            <person name="Okamoto M."/>
            <person name="Kumagai M."/>
            <person name="Kanamori H."/>
            <person name="Takamatsu D."/>
        </authorList>
    </citation>
    <scope>NUCLEOTIDE SEQUENCE</scope>
    <source>
        <strain evidence="2">J2TS6</strain>
    </source>
</reference>
<keyword evidence="3" id="KW-1185">Reference proteome</keyword>
<evidence type="ECO:0000259" key="1">
    <source>
        <dbReference type="Pfam" id="PF00248"/>
    </source>
</evidence>
<feature type="domain" description="NADP-dependent oxidoreductase" evidence="1">
    <location>
        <begin position="16"/>
        <end position="282"/>
    </location>
</feature>
<dbReference type="SUPFAM" id="SSF51430">
    <property type="entry name" value="NAD(P)-linked oxidoreductase"/>
    <property type="match status" value="1"/>
</dbReference>
<name>A0A920CAS1_9BACL</name>
<dbReference type="GO" id="GO:0016491">
    <property type="term" value="F:oxidoreductase activity"/>
    <property type="evidence" value="ECO:0007669"/>
    <property type="project" value="InterPro"/>
</dbReference>
<dbReference type="EMBL" id="BORQ01000002">
    <property type="protein sequence ID" value="GIO31213.1"/>
    <property type="molecule type" value="Genomic_DNA"/>
</dbReference>
<dbReference type="InterPro" id="IPR036812">
    <property type="entry name" value="NAD(P)_OxRdtase_dom_sf"/>
</dbReference>
<dbReference type="RefSeq" id="WP_160044844.1">
    <property type="nucleotide sequence ID" value="NZ_BORQ01000002.1"/>
</dbReference>
<dbReference type="InterPro" id="IPR023210">
    <property type="entry name" value="NADP_OxRdtase_dom"/>
</dbReference>
<dbReference type="AlphaFoldDB" id="A0A920CAS1"/>
<proteinExistence type="predicted"/>
<organism evidence="2 3">
    <name type="scientific">Paenibacillus albilobatus</name>
    <dbReference type="NCBI Taxonomy" id="2716884"/>
    <lineage>
        <taxon>Bacteria</taxon>
        <taxon>Bacillati</taxon>
        <taxon>Bacillota</taxon>
        <taxon>Bacilli</taxon>
        <taxon>Bacillales</taxon>
        <taxon>Paenibacillaceae</taxon>
        <taxon>Paenibacillus</taxon>
    </lineage>
</organism>
<dbReference type="Pfam" id="PF00248">
    <property type="entry name" value="Aldo_ket_red"/>
    <property type="match status" value="1"/>
</dbReference>
<dbReference type="PRINTS" id="PR00069">
    <property type="entry name" value="ALDKETRDTASE"/>
</dbReference>
<evidence type="ECO:0000313" key="2">
    <source>
        <dbReference type="EMBL" id="GIO31213.1"/>
    </source>
</evidence>